<keyword evidence="4" id="KW-1185">Reference proteome</keyword>
<keyword evidence="2" id="KW-0812">Transmembrane</keyword>
<gene>
    <name evidence="3" type="ORF">NSPWAT_2636</name>
</gene>
<organism evidence="3 4">
    <name type="scientific">Nitrospina watsonii</name>
    <dbReference type="NCBI Taxonomy" id="1323948"/>
    <lineage>
        <taxon>Bacteria</taxon>
        <taxon>Pseudomonadati</taxon>
        <taxon>Nitrospinota/Tectimicrobiota group</taxon>
        <taxon>Nitrospinota</taxon>
        <taxon>Nitrospinia</taxon>
        <taxon>Nitrospinales</taxon>
        <taxon>Nitrospinaceae</taxon>
        <taxon>Nitrospina</taxon>
    </lineage>
</organism>
<feature type="transmembrane region" description="Helical" evidence="2">
    <location>
        <begin position="41"/>
        <end position="61"/>
    </location>
</feature>
<keyword evidence="2" id="KW-1133">Transmembrane helix</keyword>
<name>A0ABM9HGL5_9BACT</name>
<feature type="compositionally biased region" description="Basic and acidic residues" evidence="1">
    <location>
        <begin position="16"/>
        <end position="27"/>
    </location>
</feature>
<sequence>MAAAENKKTPQTGEPGKQDPHSPDKEYTYQASGIRERHGTIPLWLMLVCLGLLVWGGYYMWTYWSPPGVG</sequence>
<evidence type="ECO:0000256" key="2">
    <source>
        <dbReference type="SAM" id="Phobius"/>
    </source>
</evidence>
<evidence type="ECO:0000256" key="1">
    <source>
        <dbReference type="SAM" id="MobiDB-lite"/>
    </source>
</evidence>
<proteinExistence type="predicted"/>
<dbReference type="EMBL" id="OX336137">
    <property type="protein sequence ID" value="CAI2719492.1"/>
    <property type="molecule type" value="Genomic_DNA"/>
</dbReference>
<evidence type="ECO:0000313" key="4">
    <source>
        <dbReference type="Proteomes" id="UP001157733"/>
    </source>
</evidence>
<keyword evidence="2" id="KW-0472">Membrane</keyword>
<dbReference type="RefSeq" id="WP_282012321.1">
    <property type="nucleotide sequence ID" value="NZ_OX336137.1"/>
</dbReference>
<evidence type="ECO:0000313" key="3">
    <source>
        <dbReference type="EMBL" id="CAI2719492.1"/>
    </source>
</evidence>
<feature type="region of interest" description="Disordered" evidence="1">
    <location>
        <begin position="1"/>
        <end position="29"/>
    </location>
</feature>
<reference evidence="3 4" key="1">
    <citation type="submission" date="2022-09" db="EMBL/GenBank/DDBJ databases">
        <authorList>
            <person name="Kop L."/>
        </authorList>
    </citation>
    <scope>NUCLEOTIDE SEQUENCE [LARGE SCALE GENOMIC DNA]</scope>
    <source>
        <strain evidence="3 4">347</strain>
    </source>
</reference>
<evidence type="ECO:0008006" key="5">
    <source>
        <dbReference type="Google" id="ProtNLM"/>
    </source>
</evidence>
<dbReference type="Proteomes" id="UP001157733">
    <property type="component" value="Chromosome"/>
</dbReference>
<protein>
    <recommendedName>
        <fullName evidence="5">Cbb3-type cytochrome c oxidase subunit CcoP N-terminal domain-containing protein</fullName>
    </recommendedName>
</protein>
<accession>A0ABM9HGL5</accession>